<dbReference type="NCBIfam" id="NF033632">
    <property type="entry name" value="SLATT_4"/>
    <property type="match status" value="1"/>
</dbReference>
<comment type="caution">
    <text evidence="3">The sequence shown here is derived from an EMBL/GenBank/DDBJ whole genome shotgun (WGS) entry which is preliminary data.</text>
</comment>
<keyword evidence="2" id="KW-0812">Transmembrane</keyword>
<reference evidence="3 4" key="1">
    <citation type="submission" date="2020-01" db="EMBL/GenBank/DDBJ databases">
        <title>Genetics and antimicrobial susceptibilities of Nocardia species isolated from the soil; a comparison with species isolated from humans.</title>
        <authorList>
            <person name="Carrasco G."/>
            <person name="Monzon S."/>
            <person name="Sansegundo M."/>
            <person name="Garcia E."/>
            <person name="Garrido N."/>
            <person name="Medina M.J."/>
            <person name="Villalon P."/>
            <person name="Ramirez-Arocha A.C."/>
            <person name="Jimenez P."/>
            <person name="Cuesta I."/>
            <person name="Valdezate S."/>
        </authorList>
    </citation>
    <scope>NUCLEOTIDE SEQUENCE [LARGE SCALE GENOMIC DNA]</scope>
    <source>
        <strain evidence="3 4">CNM20110626</strain>
    </source>
</reference>
<sequence length="147" mass="15807">MWSAQGQFEQAKLWRLINLLFGVPAAALAAISGGTALAGELGSWPGILALVAAACSAIMTTVNASRRMTHAQTSANAYLQLQTTARQFLAIDVATQSYEDARETLRNLTNTRDELNATADPPGVLAYRRARKNITRGGQSYDIDGEH</sequence>
<dbReference type="Proteomes" id="UP000471166">
    <property type="component" value="Unassembled WGS sequence"/>
</dbReference>
<evidence type="ECO:0000313" key="3">
    <source>
        <dbReference type="EMBL" id="NEW32349.1"/>
    </source>
</evidence>
<accession>A0A6P1CI99</accession>
<gene>
    <name evidence="3" type="ORF">GV791_07210</name>
</gene>
<keyword evidence="2" id="KW-1133">Transmembrane helix</keyword>
<keyword evidence="2" id="KW-0472">Membrane</keyword>
<dbReference type="EMBL" id="JAAGVB010000008">
    <property type="protein sequence ID" value="NEW32349.1"/>
    <property type="molecule type" value="Genomic_DNA"/>
</dbReference>
<dbReference type="AlphaFoldDB" id="A0A6P1CI99"/>
<feature type="transmembrane region" description="Helical" evidence="2">
    <location>
        <begin position="44"/>
        <end position="64"/>
    </location>
</feature>
<keyword evidence="1" id="KW-0175">Coiled coil</keyword>
<organism evidence="3 4">
    <name type="scientific">Nocardia cyriacigeorgica</name>
    <dbReference type="NCBI Taxonomy" id="135487"/>
    <lineage>
        <taxon>Bacteria</taxon>
        <taxon>Bacillati</taxon>
        <taxon>Actinomycetota</taxon>
        <taxon>Actinomycetes</taxon>
        <taxon>Mycobacteriales</taxon>
        <taxon>Nocardiaceae</taxon>
        <taxon>Nocardia</taxon>
    </lineage>
</organism>
<evidence type="ECO:0000256" key="2">
    <source>
        <dbReference type="SAM" id="Phobius"/>
    </source>
</evidence>
<evidence type="ECO:0000256" key="1">
    <source>
        <dbReference type="SAM" id="Coils"/>
    </source>
</evidence>
<feature type="coiled-coil region" evidence="1">
    <location>
        <begin position="91"/>
        <end position="118"/>
    </location>
</feature>
<feature type="transmembrane region" description="Helical" evidence="2">
    <location>
        <begin position="16"/>
        <end position="38"/>
    </location>
</feature>
<name>A0A6P1CI99_9NOCA</name>
<protein>
    <submittedName>
        <fullName evidence="3">SLATT domain-containing protein</fullName>
    </submittedName>
</protein>
<evidence type="ECO:0000313" key="4">
    <source>
        <dbReference type="Proteomes" id="UP000471166"/>
    </source>
</evidence>
<proteinExistence type="predicted"/>